<proteinExistence type="inferred from homology"/>
<evidence type="ECO:0000313" key="7">
    <source>
        <dbReference type="Proteomes" id="UP000233524"/>
    </source>
</evidence>
<keyword evidence="4" id="KW-0418">Kinase</keyword>
<dbReference type="InParanoid" id="A0A2N3NJ76"/>
<dbReference type="Gene3D" id="3.90.1200.10">
    <property type="match status" value="1"/>
</dbReference>
<evidence type="ECO:0000313" key="6">
    <source>
        <dbReference type="EMBL" id="PKS12402.1"/>
    </source>
</evidence>
<dbReference type="VEuPathDB" id="FungiDB:jhhlp_000606"/>
<sequence length="401" mass="44000">MGFDFTDFLKAQSPGATYEIASLDGGLVNNTVRAKKTRGDESAPASLILKHAPPYVAAAGPEFPFSQERQTVEATALRAFQVSGILASLPADGPVIVPAVIAHDPASAILALEDLGPLSTLWDMLSPVACANIPEVEFQSAYGKLGERIGRFFARVHTAETASKLYSDPETSKTLSHNLTESIVNDVAVIPIIKRLNEFSIPGAETIHRRITEAYHAPKTLPRFSLGDFHLGSVLVESWERQPYIAGESRKLAVIDWEFARLAGGGVNSDIAQFLASLHCHLKSLEDTEPSYKAARVFVDALVKAYAENTDFNREGVISSNDKLKLLRETLILHGREMINQAFERKGKWSGGDESRTRMIAKGAWYVRKAGDDIQGLKEQENWEALIGGDDGFIMDLFLFR</sequence>
<dbReference type="SUPFAM" id="SSF56112">
    <property type="entry name" value="Protein kinase-like (PK-like)"/>
    <property type="match status" value="1"/>
</dbReference>
<accession>A0A2N3NJ76</accession>
<evidence type="ECO:0000256" key="4">
    <source>
        <dbReference type="ARBA" id="ARBA00022777"/>
    </source>
</evidence>
<organism evidence="6 7">
    <name type="scientific">Lomentospora prolificans</name>
    <dbReference type="NCBI Taxonomy" id="41688"/>
    <lineage>
        <taxon>Eukaryota</taxon>
        <taxon>Fungi</taxon>
        <taxon>Dikarya</taxon>
        <taxon>Ascomycota</taxon>
        <taxon>Pezizomycotina</taxon>
        <taxon>Sordariomycetes</taxon>
        <taxon>Hypocreomycetidae</taxon>
        <taxon>Microascales</taxon>
        <taxon>Microascaceae</taxon>
        <taxon>Lomentospora</taxon>
    </lineage>
</organism>
<keyword evidence="7" id="KW-1185">Reference proteome</keyword>
<dbReference type="Gene3D" id="3.30.200.20">
    <property type="entry name" value="Phosphorylase Kinase, domain 1"/>
    <property type="match status" value="1"/>
</dbReference>
<protein>
    <recommendedName>
        <fullName evidence="8">Aminoglycoside phosphotransferase domain-containing protein</fullName>
    </recommendedName>
</protein>
<comment type="caution">
    <text evidence="6">The sequence shown here is derived from an EMBL/GenBank/DDBJ whole genome shotgun (WGS) entry which is preliminary data.</text>
</comment>
<keyword evidence="3" id="KW-0547">Nucleotide-binding</keyword>
<keyword evidence="5" id="KW-0067">ATP-binding</keyword>
<dbReference type="EMBL" id="NLAX01000003">
    <property type="protein sequence ID" value="PKS12402.1"/>
    <property type="molecule type" value="Genomic_DNA"/>
</dbReference>
<evidence type="ECO:0000256" key="3">
    <source>
        <dbReference type="ARBA" id="ARBA00022741"/>
    </source>
</evidence>
<name>A0A2N3NJ76_9PEZI</name>
<dbReference type="OrthoDB" id="25129at2759"/>
<reference evidence="6 7" key="1">
    <citation type="journal article" date="2017" name="G3 (Bethesda)">
        <title>First Draft Genome Sequence of the Pathogenic Fungus Lomentospora prolificans (Formerly Scedosporium prolificans).</title>
        <authorList>
            <person name="Luo R."/>
            <person name="Zimin A."/>
            <person name="Workman R."/>
            <person name="Fan Y."/>
            <person name="Pertea G."/>
            <person name="Grossman N."/>
            <person name="Wear M.P."/>
            <person name="Jia B."/>
            <person name="Miller H."/>
            <person name="Casadevall A."/>
            <person name="Timp W."/>
            <person name="Zhang S.X."/>
            <person name="Salzberg S.L."/>
        </authorList>
    </citation>
    <scope>NUCLEOTIDE SEQUENCE [LARGE SCALE GENOMIC DNA]</scope>
    <source>
        <strain evidence="6 7">JHH-5317</strain>
    </source>
</reference>
<dbReference type="AlphaFoldDB" id="A0A2N3NJ76"/>
<dbReference type="GO" id="GO:0005524">
    <property type="term" value="F:ATP binding"/>
    <property type="evidence" value="ECO:0007669"/>
    <property type="project" value="UniProtKB-KW"/>
</dbReference>
<evidence type="ECO:0000256" key="2">
    <source>
        <dbReference type="ARBA" id="ARBA00022679"/>
    </source>
</evidence>
<dbReference type="InterPro" id="IPR011009">
    <property type="entry name" value="Kinase-like_dom_sf"/>
</dbReference>
<gene>
    <name evidence="6" type="ORF">jhhlp_000606</name>
</gene>
<dbReference type="GO" id="GO:0016301">
    <property type="term" value="F:kinase activity"/>
    <property type="evidence" value="ECO:0007669"/>
    <property type="project" value="UniProtKB-KW"/>
</dbReference>
<dbReference type="PANTHER" id="PTHR34273">
    <property type="entry name" value="METHYLTHIORIBOSE KINASE"/>
    <property type="match status" value="1"/>
</dbReference>
<dbReference type="PANTHER" id="PTHR34273:SF2">
    <property type="entry name" value="METHYLTHIORIBOSE KINASE"/>
    <property type="match status" value="1"/>
</dbReference>
<evidence type="ECO:0000256" key="5">
    <source>
        <dbReference type="ARBA" id="ARBA00022840"/>
    </source>
</evidence>
<comment type="similarity">
    <text evidence="1">Belongs to the methylthioribose kinase family.</text>
</comment>
<evidence type="ECO:0008006" key="8">
    <source>
        <dbReference type="Google" id="ProtNLM"/>
    </source>
</evidence>
<dbReference type="Proteomes" id="UP000233524">
    <property type="component" value="Unassembled WGS sequence"/>
</dbReference>
<evidence type="ECO:0000256" key="1">
    <source>
        <dbReference type="ARBA" id="ARBA00010165"/>
    </source>
</evidence>
<keyword evidence="2" id="KW-0808">Transferase</keyword>